<keyword evidence="6" id="KW-0472">Membrane</keyword>
<dbReference type="GO" id="GO:0005524">
    <property type="term" value="F:ATP binding"/>
    <property type="evidence" value="ECO:0007669"/>
    <property type="project" value="UniProtKB-UniRule"/>
</dbReference>
<comment type="subcellular location">
    <subcellularLocation>
        <location evidence="1">Membrane</location>
    </subcellularLocation>
</comment>
<proteinExistence type="predicted"/>
<reference evidence="9" key="2">
    <citation type="submission" date="2025-08" db="UniProtKB">
        <authorList>
            <consortium name="RefSeq"/>
        </authorList>
    </citation>
    <scope>IDENTIFICATION</scope>
    <source>
        <tissue evidence="9">Leaf</tissue>
    </source>
</reference>
<dbReference type="PROSITE" id="PS51450">
    <property type="entry name" value="LRR"/>
    <property type="match status" value="1"/>
</dbReference>
<dbReference type="KEGG" id="nta:107815769"/>
<dbReference type="OrthoDB" id="69842at2759"/>
<protein>
    <submittedName>
        <fullName evidence="9">Leucine-rich repeat receptor-like protein kinase At1g68400</fullName>
    </submittedName>
</protein>
<sequence>MHNQMNQNLTFALLFISFVLILDTTKCDEDETLAKDALLKFIAELSNNNSTLILGTNSGWNSTSDPCEDNWLGVTCNSKTVSVEKIILDGYNFTGTFDANTICNVESIADTLFFLSLKNDLLQGENMDSIDKCKHLTHLFLGGNRFSGSLSQSFSRLNNLKKLDISNNELSGILPDLSRISGLMEFKAQNNQLSGEIPEFDFSNFVAFNVSFNNFSGLIPPEGDQFPISSYIDNPLLCGAPLATKCSSLPEEADSGDNKPKRSLSRDEILMFSGYILIGLALVLVILLCVYRKRKQKQKKKELSLEAMKKVAAFDHDSDMITITSMDQSKKGASNSGFSSAAISSDESNTAVSQSLVVLTSPEVNNGLRFENLLKAPAELLGRGKHGSVYKVMCDNPKMTLAVKRIKDWSISGSEFKKRMQKLDQIRHPNVLPAVAFYSSRQEKLLVYEYQNNGSLLQHLQGIQTGQTFHWSSRLSIAAGVADALAFMHQELQHDGIPHGNLKSSNILLNKNMEPRISEYGLMSSTEISTIQNQTQFASSSNVFPITDENAEPLFKADIYAFGVILLELLTGKVQNNGLELASWVVSVLREEWTVEVFDRTLIQEVASEERMVNLLQVAVKCVNHSPEARPSINQVALMITTIRDEDDRSIDVSASTSTII</sequence>
<dbReference type="SUPFAM" id="SSF56112">
    <property type="entry name" value="Protein kinase-like (PK-like)"/>
    <property type="match status" value="1"/>
</dbReference>
<keyword evidence="3" id="KW-0812">Transmembrane</keyword>
<dbReference type="PROSITE" id="PS00107">
    <property type="entry name" value="PROTEIN_KINASE_ATP"/>
    <property type="match status" value="1"/>
</dbReference>
<dbReference type="RefSeq" id="XP_016496884.2">
    <property type="nucleotide sequence ID" value="XM_016641398.2"/>
</dbReference>
<dbReference type="PANTHER" id="PTHR48007">
    <property type="entry name" value="LEUCINE-RICH REPEAT RECEPTOR-LIKE PROTEIN KINASE PXC1"/>
    <property type="match status" value="1"/>
</dbReference>
<organism evidence="8 9">
    <name type="scientific">Nicotiana tabacum</name>
    <name type="common">Common tobacco</name>
    <dbReference type="NCBI Taxonomy" id="4097"/>
    <lineage>
        <taxon>Eukaryota</taxon>
        <taxon>Viridiplantae</taxon>
        <taxon>Streptophyta</taxon>
        <taxon>Embryophyta</taxon>
        <taxon>Tracheophyta</taxon>
        <taxon>Spermatophyta</taxon>
        <taxon>Magnoliopsida</taxon>
        <taxon>eudicotyledons</taxon>
        <taxon>Gunneridae</taxon>
        <taxon>Pentapetalae</taxon>
        <taxon>asterids</taxon>
        <taxon>lamiids</taxon>
        <taxon>Solanales</taxon>
        <taxon>Solanaceae</taxon>
        <taxon>Nicotianoideae</taxon>
        <taxon>Nicotianeae</taxon>
        <taxon>Nicotiana</taxon>
    </lineage>
</organism>
<evidence type="ECO:0000256" key="6">
    <source>
        <dbReference type="ARBA" id="ARBA00023136"/>
    </source>
</evidence>
<dbReference type="Pfam" id="PF08263">
    <property type="entry name" value="LRRNT_2"/>
    <property type="match status" value="1"/>
</dbReference>
<evidence type="ECO:0000256" key="3">
    <source>
        <dbReference type="ARBA" id="ARBA00022692"/>
    </source>
</evidence>
<dbReference type="PANTHER" id="PTHR48007:SF79">
    <property type="entry name" value="(WILD MALAYSIAN BANANA) HYPOTHETICAL PROTEIN"/>
    <property type="match status" value="1"/>
</dbReference>
<keyword evidence="2" id="KW-0433">Leucine-rich repeat</keyword>
<reference evidence="8" key="1">
    <citation type="journal article" date="2014" name="Nat. Commun.">
        <title>The tobacco genome sequence and its comparison with those of tomato and potato.</title>
        <authorList>
            <person name="Sierro N."/>
            <person name="Battey J.N."/>
            <person name="Ouadi S."/>
            <person name="Bakaher N."/>
            <person name="Bovet L."/>
            <person name="Willig A."/>
            <person name="Goepfert S."/>
            <person name="Peitsch M.C."/>
            <person name="Ivanov N.V."/>
        </authorList>
    </citation>
    <scope>NUCLEOTIDE SEQUENCE [LARGE SCALE GENOMIC DNA]</scope>
</reference>
<dbReference type="InterPro" id="IPR000719">
    <property type="entry name" value="Prot_kinase_dom"/>
</dbReference>
<dbReference type="InterPro" id="IPR011009">
    <property type="entry name" value="Kinase-like_dom_sf"/>
</dbReference>
<name>A0A1S4C7F7_TOBAC</name>
<dbReference type="RefSeq" id="XP_016496884.1">
    <property type="nucleotide sequence ID" value="XM_016641398.1"/>
</dbReference>
<evidence type="ECO:0000313" key="8">
    <source>
        <dbReference type="Proteomes" id="UP000790787"/>
    </source>
</evidence>
<keyword evidence="8" id="KW-1185">Reference proteome</keyword>
<dbReference type="GO" id="GO:0004672">
    <property type="term" value="F:protein kinase activity"/>
    <property type="evidence" value="ECO:0007669"/>
    <property type="project" value="InterPro"/>
</dbReference>
<dbReference type="GO" id="GO:0016020">
    <property type="term" value="C:membrane"/>
    <property type="evidence" value="ECO:0007669"/>
    <property type="project" value="UniProtKB-SubCell"/>
</dbReference>
<dbReference type="Pfam" id="PF00560">
    <property type="entry name" value="LRR_1"/>
    <property type="match status" value="2"/>
</dbReference>
<dbReference type="OMA" id="YASEERM"/>
<evidence type="ECO:0000256" key="4">
    <source>
        <dbReference type="ARBA" id="ARBA00022737"/>
    </source>
</evidence>
<keyword evidence="7" id="KW-0547">Nucleotide-binding</keyword>
<accession>A0A1S4C7F7</accession>
<evidence type="ECO:0000256" key="7">
    <source>
        <dbReference type="PROSITE-ProRule" id="PRU10141"/>
    </source>
</evidence>
<dbReference type="InterPro" id="IPR046959">
    <property type="entry name" value="PRK1-6/SRF4-like"/>
</dbReference>
<evidence type="ECO:0000256" key="1">
    <source>
        <dbReference type="ARBA" id="ARBA00004370"/>
    </source>
</evidence>
<evidence type="ECO:0000256" key="5">
    <source>
        <dbReference type="ARBA" id="ARBA00022989"/>
    </source>
</evidence>
<dbReference type="Proteomes" id="UP000790787">
    <property type="component" value="Chromosome 9"/>
</dbReference>
<keyword evidence="7" id="KW-0067">ATP-binding</keyword>
<dbReference type="InterPro" id="IPR001611">
    <property type="entry name" value="Leu-rich_rpt"/>
</dbReference>
<dbReference type="GeneID" id="107815769"/>
<keyword evidence="5" id="KW-1133">Transmembrane helix</keyword>
<dbReference type="InterPro" id="IPR001245">
    <property type="entry name" value="Ser-Thr/Tyr_kinase_cat_dom"/>
</dbReference>
<evidence type="ECO:0000313" key="9">
    <source>
        <dbReference type="RefSeq" id="XP_016496884.2"/>
    </source>
</evidence>
<gene>
    <name evidence="9" type="primary">LOC107815769</name>
</gene>
<dbReference type="Gene3D" id="3.30.200.20">
    <property type="entry name" value="Phosphorylase Kinase, domain 1"/>
    <property type="match status" value="1"/>
</dbReference>
<keyword evidence="4" id="KW-0677">Repeat</keyword>
<dbReference type="Pfam" id="PF07714">
    <property type="entry name" value="PK_Tyr_Ser-Thr"/>
    <property type="match status" value="1"/>
</dbReference>
<dbReference type="SMR" id="A0A1S4C7F7"/>
<dbReference type="Gene3D" id="1.10.510.10">
    <property type="entry name" value="Transferase(Phosphotransferase) domain 1"/>
    <property type="match status" value="1"/>
</dbReference>
<dbReference type="PROSITE" id="PS50011">
    <property type="entry name" value="PROTEIN_KINASE_DOM"/>
    <property type="match status" value="1"/>
</dbReference>
<evidence type="ECO:0000256" key="2">
    <source>
        <dbReference type="ARBA" id="ARBA00022614"/>
    </source>
</evidence>
<dbReference type="Gene3D" id="3.80.10.10">
    <property type="entry name" value="Ribonuclease Inhibitor"/>
    <property type="match status" value="2"/>
</dbReference>
<dbReference type="PaxDb" id="4097-A0A1S4C7F7"/>
<dbReference type="InterPro" id="IPR032675">
    <property type="entry name" value="LRR_dom_sf"/>
</dbReference>
<dbReference type="SUPFAM" id="SSF52058">
    <property type="entry name" value="L domain-like"/>
    <property type="match status" value="1"/>
</dbReference>
<dbReference type="InterPro" id="IPR013210">
    <property type="entry name" value="LRR_N_plant-typ"/>
</dbReference>
<dbReference type="InterPro" id="IPR017441">
    <property type="entry name" value="Protein_kinase_ATP_BS"/>
</dbReference>
<dbReference type="AlphaFoldDB" id="A0A1S4C7F7"/>